<reference evidence="11" key="1">
    <citation type="submission" date="2016-10" db="EMBL/GenBank/DDBJ databases">
        <authorList>
            <person name="Varghese N."/>
        </authorList>
    </citation>
    <scope>NUCLEOTIDE SEQUENCE [LARGE SCALE GENOMIC DNA]</scope>
    <source>
        <strain evidence="11">DSM 21843</strain>
    </source>
</reference>
<evidence type="ECO:0000256" key="3">
    <source>
        <dbReference type="ARBA" id="ARBA00022031"/>
    </source>
</evidence>
<dbReference type="STRING" id="79604.AAY81_05280"/>
<evidence type="ECO:0000256" key="6">
    <source>
        <dbReference type="ARBA" id="ARBA00022989"/>
    </source>
</evidence>
<dbReference type="PANTHER" id="PTHR42865:SF5">
    <property type="entry name" value="L-CYSTINE TRANSPORTER TCYP"/>
    <property type="match status" value="1"/>
</dbReference>
<evidence type="ECO:0000256" key="2">
    <source>
        <dbReference type="ARBA" id="ARBA00006148"/>
    </source>
</evidence>
<feature type="transmembrane region" description="Helical" evidence="9">
    <location>
        <begin position="208"/>
        <end position="234"/>
    </location>
</feature>
<sequence>MAKTETVQVTADENGLSQASDFAERSLTGRRISACSKHEWMALFRALLLHAASHVDDSEAPLEISSIVSLGGTDITIKFAGKRFLLPDENASADSQAKIIDAFSDKFSCSYENGENVITISVGRSFWSIILPNLIAVIAAVIVGIVLEFTVDEAELRTMASEWVSPLEKLFTNAVLMIGAPVTLFSLLKNVTDSFIVAERNSSSRRLFINAISSSVSVVALALIMGFVFAQWALSSSGITERVDIGFANWSLASAVDQIIPSSIIEPFETISPIPMIFVALLIVGALNSIGKDFDLLKRAIDACYNLFSGILNILMKAFPVACFLLFLEVLLAKDGISHFLEILFIGIIAFASTIPLLALYALRLKLRGIRIREFIRKTWPLVKENYVIGSVIDAVPYNMRYCSEKLGISRERLGKELPILAQTSLDGNCFILMLLASIYIFIANCEVSWFNIAVIAAIVMFLSFGAPNQPGSILIGMLVILTYLNSDIAIALAICFELFCGGLQNILNVISSITTVAENERAEEKRRG</sequence>
<dbReference type="RefSeq" id="WP_074777288.1">
    <property type="nucleotide sequence ID" value="NZ_CP011402.1"/>
</dbReference>
<keyword evidence="4" id="KW-0813">Transport</keyword>
<feature type="transmembrane region" description="Helical" evidence="9">
    <location>
        <begin position="126"/>
        <end position="150"/>
    </location>
</feature>
<feature type="transmembrane region" description="Helical" evidence="9">
    <location>
        <begin position="449"/>
        <end position="467"/>
    </location>
</feature>
<evidence type="ECO:0000313" key="11">
    <source>
        <dbReference type="Proteomes" id="UP000182975"/>
    </source>
</evidence>
<evidence type="ECO:0000256" key="7">
    <source>
        <dbReference type="ARBA" id="ARBA00023136"/>
    </source>
</evidence>
<comment type="similarity">
    <text evidence="2">Belongs to the dicarboxylate/amino acid:cation symporter (DAACS) (TC 2.A.23) family.</text>
</comment>
<comment type="subcellular location">
    <subcellularLocation>
        <location evidence="1">Membrane</location>
        <topology evidence="1">Multi-pass membrane protein</topology>
    </subcellularLocation>
</comment>
<dbReference type="GO" id="GO:0005886">
    <property type="term" value="C:plasma membrane"/>
    <property type="evidence" value="ECO:0007669"/>
    <property type="project" value="TreeGrafter"/>
</dbReference>
<feature type="transmembrane region" description="Helical" evidence="9">
    <location>
        <begin position="271"/>
        <end position="291"/>
    </location>
</feature>
<dbReference type="EMBL" id="FOEC01000011">
    <property type="protein sequence ID" value="SEO91321.1"/>
    <property type="molecule type" value="Genomic_DNA"/>
</dbReference>
<protein>
    <recommendedName>
        <fullName evidence="3">L-cystine uptake protein TcyP</fullName>
    </recommendedName>
    <alternativeName>
        <fullName evidence="8">Transporter of cystine TcyP</fullName>
    </alternativeName>
</protein>
<evidence type="ECO:0000256" key="5">
    <source>
        <dbReference type="ARBA" id="ARBA00022692"/>
    </source>
</evidence>
<evidence type="ECO:0000313" key="10">
    <source>
        <dbReference type="EMBL" id="SEO91321.1"/>
    </source>
</evidence>
<evidence type="ECO:0000256" key="8">
    <source>
        <dbReference type="ARBA" id="ARBA00031293"/>
    </source>
</evidence>
<dbReference type="PANTHER" id="PTHR42865">
    <property type="entry name" value="PROTON/GLUTAMATE-ASPARTATE SYMPORTER"/>
    <property type="match status" value="1"/>
</dbReference>
<feature type="transmembrane region" description="Helical" evidence="9">
    <location>
        <begin position="170"/>
        <end position="188"/>
    </location>
</feature>
<gene>
    <name evidence="10" type="ORF">SAMN02910314_01601</name>
</gene>
<proteinExistence type="inferred from homology"/>
<feature type="transmembrane region" description="Helical" evidence="9">
    <location>
        <begin position="474"/>
        <end position="500"/>
    </location>
</feature>
<keyword evidence="7 9" id="KW-0472">Membrane</keyword>
<dbReference type="GO" id="GO:0015293">
    <property type="term" value="F:symporter activity"/>
    <property type="evidence" value="ECO:0007669"/>
    <property type="project" value="InterPro"/>
</dbReference>
<dbReference type="AlphaFoldDB" id="A0A1H8TKG8"/>
<feature type="transmembrane region" description="Helical" evidence="9">
    <location>
        <begin position="303"/>
        <end position="328"/>
    </location>
</feature>
<accession>A0A1H8TKG8</accession>
<dbReference type="SUPFAM" id="SSF118215">
    <property type="entry name" value="Proton glutamate symport protein"/>
    <property type="match status" value="1"/>
</dbReference>
<name>A0A1H8TKG8_9ACTN</name>
<keyword evidence="5 9" id="KW-0812">Transmembrane</keyword>
<evidence type="ECO:0000256" key="9">
    <source>
        <dbReference type="SAM" id="Phobius"/>
    </source>
</evidence>
<dbReference type="GO" id="GO:0015184">
    <property type="term" value="F:L-cystine transmembrane transporter activity"/>
    <property type="evidence" value="ECO:0007669"/>
    <property type="project" value="TreeGrafter"/>
</dbReference>
<keyword evidence="6 9" id="KW-1133">Transmembrane helix</keyword>
<evidence type="ECO:0000256" key="1">
    <source>
        <dbReference type="ARBA" id="ARBA00004141"/>
    </source>
</evidence>
<evidence type="ECO:0000256" key="4">
    <source>
        <dbReference type="ARBA" id="ARBA00022448"/>
    </source>
</evidence>
<dbReference type="Pfam" id="PF00375">
    <property type="entry name" value="SDF"/>
    <property type="match status" value="1"/>
</dbReference>
<dbReference type="InterPro" id="IPR036458">
    <property type="entry name" value="Na:dicarbo_symporter_sf"/>
</dbReference>
<organism evidence="10 11">
    <name type="scientific">Denitrobacterium detoxificans</name>
    <dbReference type="NCBI Taxonomy" id="79604"/>
    <lineage>
        <taxon>Bacteria</taxon>
        <taxon>Bacillati</taxon>
        <taxon>Actinomycetota</taxon>
        <taxon>Coriobacteriia</taxon>
        <taxon>Eggerthellales</taxon>
        <taxon>Eggerthellaceae</taxon>
        <taxon>Denitrobacterium</taxon>
    </lineage>
</organism>
<feature type="transmembrane region" description="Helical" evidence="9">
    <location>
        <begin position="340"/>
        <end position="363"/>
    </location>
</feature>
<dbReference type="Proteomes" id="UP000182975">
    <property type="component" value="Unassembled WGS sequence"/>
</dbReference>
<keyword evidence="11" id="KW-1185">Reference proteome</keyword>
<dbReference type="Gene3D" id="1.10.3860.10">
    <property type="entry name" value="Sodium:dicarboxylate symporter"/>
    <property type="match status" value="1"/>
</dbReference>
<dbReference type="InterPro" id="IPR001991">
    <property type="entry name" value="Na-dicarboxylate_symporter"/>
</dbReference>